<dbReference type="RefSeq" id="WP_011347522.1">
    <property type="nucleotide sequence ID" value="NZ_JAJIUF010000080.1"/>
</dbReference>
<dbReference type="InterPro" id="IPR002937">
    <property type="entry name" value="Amino_oxidase"/>
</dbReference>
<sequence>MQHARIAIVGGGLSGLYAAALLEERGIHDYVVLEARGTFGGRIVSWPDASRNHDDGTAERSIMGRFDLGATWYWPAMHPTLQQLVQQLGLETVQQHEDGQMLIERSRAHAPSRVDGFTSAPPALRLAGGMGALVDAIRARLPADRLVHGRQVTGLRQHDDRIEVQTDNALGQAASYHVAHVLLAVPPKLATSTIEFTPALPDVLQRRWQACGTWMAPHAKYVAVYDAPFWREQGLSGEARSAVGPMGEIHDASSNQGDAALFGFLGVPAQVRRQTPDAVLLAHCRAQFVRLFGDKAARPKAEFLKDWAADPYTAVAGDDNPDLNHPIPPPRSSTEGPWRNRIVGIASEWSPNFPGYVAGAIEAARLGVEALCAPNTAASVLH</sequence>
<gene>
    <name evidence="4" type="ORF">LN463_09795</name>
</gene>
<dbReference type="SUPFAM" id="SSF51905">
    <property type="entry name" value="FAD/NAD(P)-binding domain"/>
    <property type="match status" value="1"/>
</dbReference>
<dbReference type="PANTHER" id="PTHR43563">
    <property type="entry name" value="AMINE OXIDASE"/>
    <property type="match status" value="1"/>
</dbReference>
<comment type="similarity">
    <text evidence="1">Belongs to the flavin monoamine oxidase family.</text>
</comment>
<keyword evidence="5" id="KW-1185">Reference proteome</keyword>
<organism evidence="4 5">
    <name type="scientific">Xanthomonas euvesicatoria pv. euvesicatoria</name>
    <dbReference type="NCBI Taxonomy" id="2753541"/>
    <lineage>
        <taxon>Bacteria</taxon>
        <taxon>Pseudomonadati</taxon>
        <taxon>Pseudomonadota</taxon>
        <taxon>Gammaproteobacteria</taxon>
        <taxon>Lysobacterales</taxon>
        <taxon>Lysobacteraceae</taxon>
        <taxon>Xanthomonas</taxon>
    </lineage>
</organism>
<proteinExistence type="inferred from homology"/>
<evidence type="ECO:0000256" key="1">
    <source>
        <dbReference type="ARBA" id="ARBA00005995"/>
    </source>
</evidence>
<dbReference type="Gene3D" id="3.50.50.60">
    <property type="entry name" value="FAD/NAD(P)-binding domain"/>
    <property type="match status" value="2"/>
</dbReference>
<dbReference type="InterPro" id="IPR036188">
    <property type="entry name" value="FAD/NAD-bd_sf"/>
</dbReference>
<feature type="domain" description="Amine oxidase" evidence="3">
    <location>
        <begin position="13"/>
        <end position="100"/>
    </location>
</feature>
<protein>
    <submittedName>
        <fullName evidence="4">FAD-dependent oxidoreductase</fullName>
    </submittedName>
</protein>
<dbReference type="SUPFAM" id="SSF54373">
    <property type="entry name" value="FAD-linked reductases, C-terminal domain"/>
    <property type="match status" value="1"/>
</dbReference>
<evidence type="ECO:0000313" key="4">
    <source>
        <dbReference type="EMBL" id="MCC8635269.1"/>
    </source>
</evidence>
<evidence type="ECO:0000313" key="5">
    <source>
        <dbReference type="Proteomes" id="UP001430605"/>
    </source>
</evidence>
<dbReference type="EMBL" id="JAJIUS010000053">
    <property type="protein sequence ID" value="MCC8635269.1"/>
    <property type="molecule type" value="Genomic_DNA"/>
</dbReference>
<dbReference type="PANTHER" id="PTHR43563:SF1">
    <property type="entry name" value="AMINE OXIDASE [FLAVIN-CONTAINING] B"/>
    <property type="match status" value="1"/>
</dbReference>
<accession>A0ABS8LND6</accession>
<dbReference type="Proteomes" id="UP001430605">
    <property type="component" value="Unassembled WGS sequence"/>
</dbReference>
<evidence type="ECO:0000256" key="2">
    <source>
        <dbReference type="SAM" id="MobiDB-lite"/>
    </source>
</evidence>
<evidence type="ECO:0000259" key="3">
    <source>
        <dbReference type="Pfam" id="PF01593"/>
    </source>
</evidence>
<dbReference type="Pfam" id="PF01593">
    <property type="entry name" value="Amino_oxidase"/>
    <property type="match status" value="2"/>
</dbReference>
<feature type="region of interest" description="Disordered" evidence="2">
    <location>
        <begin position="317"/>
        <end position="338"/>
    </location>
</feature>
<feature type="domain" description="Amine oxidase" evidence="3">
    <location>
        <begin position="122"/>
        <end position="370"/>
    </location>
</feature>
<dbReference type="InterPro" id="IPR050703">
    <property type="entry name" value="Flavin_MAO"/>
</dbReference>
<name>A0ABS8LND6_XANEU</name>
<comment type="caution">
    <text evidence="4">The sequence shown here is derived from an EMBL/GenBank/DDBJ whole genome shotgun (WGS) entry which is preliminary data.</text>
</comment>
<reference evidence="4" key="1">
    <citation type="submission" date="2021-11" db="EMBL/GenBank/DDBJ databases">
        <title>Genome resources and taxonomic validation of 89 Xanthomonas strains.</title>
        <authorList>
            <person name="Tambong J.T."/>
        </authorList>
    </citation>
    <scope>NUCLEOTIDE SEQUENCE</scope>
    <source>
        <strain evidence="4">Xv 72</strain>
    </source>
</reference>